<dbReference type="Proteomes" id="UP001595615">
    <property type="component" value="Unassembled WGS sequence"/>
</dbReference>
<proteinExistence type="predicted"/>
<feature type="chain" id="PRO_5046359259" evidence="1">
    <location>
        <begin position="21"/>
        <end position="301"/>
    </location>
</feature>
<evidence type="ECO:0000259" key="2">
    <source>
        <dbReference type="Pfam" id="PF10026"/>
    </source>
</evidence>
<keyword evidence="3" id="KW-0378">Hydrolase</keyword>
<feature type="signal peptide" evidence="1">
    <location>
        <begin position="1"/>
        <end position="20"/>
    </location>
</feature>
<keyword evidence="4" id="KW-1185">Reference proteome</keyword>
<gene>
    <name evidence="3" type="ORF">ACFOMD_17135</name>
</gene>
<evidence type="ECO:0000313" key="3">
    <source>
        <dbReference type="EMBL" id="MFC3714296.1"/>
    </source>
</evidence>
<feature type="domain" description="DUF2268" evidence="2">
    <location>
        <begin position="152"/>
        <end position="273"/>
    </location>
</feature>
<evidence type="ECO:0000256" key="1">
    <source>
        <dbReference type="SAM" id="SignalP"/>
    </source>
</evidence>
<dbReference type="GO" id="GO:0008233">
    <property type="term" value="F:peptidase activity"/>
    <property type="evidence" value="ECO:0007669"/>
    <property type="project" value="UniProtKB-KW"/>
</dbReference>
<organism evidence="3 4">
    <name type="scientific">Sphingoaurantiacus capsulatus</name>
    <dbReference type="NCBI Taxonomy" id="1771310"/>
    <lineage>
        <taxon>Bacteria</taxon>
        <taxon>Pseudomonadati</taxon>
        <taxon>Pseudomonadota</taxon>
        <taxon>Alphaproteobacteria</taxon>
        <taxon>Sphingomonadales</taxon>
        <taxon>Sphingosinicellaceae</taxon>
        <taxon>Sphingoaurantiacus</taxon>
    </lineage>
</organism>
<dbReference type="InterPro" id="IPR018728">
    <property type="entry name" value="DUF2268"/>
</dbReference>
<dbReference type="Pfam" id="PF10026">
    <property type="entry name" value="DUF2268"/>
    <property type="match status" value="1"/>
</dbReference>
<keyword evidence="3" id="KW-0645">Protease</keyword>
<sequence length="301" mass="32788">MARLLLPIAAAALLASPAVARTPDIRTEDVERFYALYDAAGGKPTAEVLQRDYLDKGTPGLKEFARLRRITGERIAAAIAQTPKVYTDARDCAALLPKITARLSASLTRLGEIYPEASFPPVTLTIGRSRPVGVANATGVYIGLEALCAWEMPDPDRENRFVHVIAHEFVHVQQPGAQVEDDKASVLHASLLEGGAELIGELMSGSLSYKHLLTATRGREKEFETAFLADIDKPAMGSNWLYNGLGTPENPTDLGYWIGYRIAKAYYAKAQDKRAAVKAIIEMKDPKAFLAASGWTPGMRF</sequence>
<dbReference type="EMBL" id="JBHRXV010000013">
    <property type="protein sequence ID" value="MFC3714296.1"/>
    <property type="molecule type" value="Genomic_DNA"/>
</dbReference>
<name>A0ABV7XES2_9SPHN</name>
<dbReference type="RefSeq" id="WP_380863646.1">
    <property type="nucleotide sequence ID" value="NZ_JBHRXV010000013.1"/>
</dbReference>
<evidence type="ECO:0000313" key="4">
    <source>
        <dbReference type="Proteomes" id="UP001595615"/>
    </source>
</evidence>
<reference evidence="4" key="1">
    <citation type="journal article" date="2019" name="Int. J. Syst. Evol. Microbiol.">
        <title>The Global Catalogue of Microorganisms (GCM) 10K type strain sequencing project: providing services to taxonomists for standard genome sequencing and annotation.</title>
        <authorList>
            <consortium name="The Broad Institute Genomics Platform"/>
            <consortium name="The Broad Institute Genome Sequencing Center for Infectious Disease"/>
            <person name="Wu L."/>
            <person name="Ma J."/>
        </authorList>
    </citation>
    <scope>NUCLEOTIDE SEQUENCE [LARGE SCALE GENOMIC DNA]</scope>
    <source>
        <strain evidence="4">KCTC 42644</strain>
    </source>
</reference>
<protein>
    <submittedName>
        <fullName evidence="3">DUF2268 domain-containing putative Zn-dependent protease</fullName>
    </submittedName>
</protein>
<accession>A0ABV7XES2</accession>
<dbReference type="GO" id="GO:0006508">
    <property type="term" value="P:proteolysis"/>
    <property type="evidence" value="ECO:0007669"/>
    <property type="project" value="UniProtKB-KW"/>
</dbReference>
<comment type="caution">
    <text evidence="3">The sequence shown here is derived from an EMBL/GenBank/DDBJ whole genome shotgun (WGS) entry which is preliminary data.</text>
</comment>
<keyword evidence="1" id="KW-0732">Signal</keyword>